<evidence type="ECO:0000313" key="9">
    <source>
        <dbReference type="EMBL" id="KIL45858.1"/>
    </source>
</evidence>
<feature type="compositionally biased region" description="Polar residues" evidence="6">
    <location>
        <begin position="281"/>
        <end position="291"/>
    </location>
</feature>
<reference evidence="9 10" key="1">
    <citation type="submission" date="2015-01" db="EMBL/GenBank/DDBJ databases">
        <title>Genome sequencing of Jeotgalibacillus soli.</title>
        <authorList>
            <person name="Goh K.M."/>
            <person name="Chan K.-G."/>
            <person name="Yaakop A.S."/>
            <person name="Ee R."/>
            <person name="Gan H.M."/>
            <person name="Chan C.S."/>
        </authorList>
    </citation>
    <scope>NUCLEOTIDE SEQUENCE [LARGE SCALE GENOMIC DNA]</scope>
    <source>
        <strain evidence="9 10">P9</strain>
    </source>
</reference>
<dbReference type="PATRIC" id="fig|889306.3.peg.2220"/>
<keyword evidence="10" id="KW-1185">Reference proteome</keyword>
<evidence type="ECO:0000259" key="8">
    <source>
        <dbReference type="PROSITE" id="PS51849"/>
    </source>
</evidence>
<feature type="region of interest" description="Disordered" evidence="6">
    <location>
        <begin position="218"/>
        <end position="402"/>
    </location>
</feature>
<feature type="domain" description="RsgI N-terminal anti-sigma" evidence="8">
    <location>
        <begin position="2"/>
        <end position="50"/>
    </location>
</feature>
<gene>
    <name evidence="9" type="ORF">KP78_22070</name>
</gene>
<dbReference type="InterPro" id="IPR024449">
    <property type="entry name" value="Anti-sigma_RsgI_N"/>
</dbReference>
<dbReference type="Pfam" id="PF12791">
    <property type="entry name" value="RsgI_N"/>
    <property type="match status" value="1"/>
</dbReference>
<organism evidence="9 10">
    <name type="scientific">Jeotgalibacillus soli</name>
    <dbReference type="NCBI Taxonomy" id="889306"/>
    <lineage>
        <taxon>Bacteria</taxon>
        <taxon>Bacillati</taxon>
        <taxon>Bacillota</taxon>
        <taxon>Bacilli</taxon>
        <taxon>Bacillales</taxon>
        <taxon>Caryophanaceae</taxon>
        <taxon>Jeotgalibacillus</taxon>
    </lineage>
</organism>
<dbReference type="InterPro" id="IPR055431">
    <property type="entry name" value="RsgI_M"/>
</dbReference>
<evidence type="ECO:0000256" key="3">
    <source>
        <dbReference type="ARBA" id="ARBA00022692"/>
    </source>
</evidence>
<evidence type="ECO:0000256" key="1">
    <source>
        <dbReference type="ARBA" id="ARBA00004162"/>
    </source>
</evidence>
<keyword evidence="5 7" id="KW-0472">Membrane</keyword>
<feature type="compositionally biased region" description="Basic and acidic residues" evidence="6">
    <location>
        <begin position="226"/>
        <end position="241"/>
    </location>
</feature>
<evidence type="ECO:0000313" key="10">
    <source>
        <dbReference type="Proteomes" id="UP000031938"/>
    </source>
</evidence>
<feature type="transmembrane region" description="Helical" evidence="7">
    <location>
        <begin position="55"/>
        <end position="79"/>
    </location>
</feature>
<proteinExistence type="predicted"/>
<comment type="caution">
    <text evidence="9">The sequence shown here is derived from an EMBL/GenBank/DDBJ whole genome shotgun (WGS) entry which is preliminary data.</text>
</comment>
<dbReference type="Pfam" id="PF23750">
    <property type="entry name" value="RsgI_M"/>
    <property type="match status" value="1"/>
</dbReference>
<dbReference type="AlphaFoldDB" id="A0A0C2VPC0"/>
<dbReference type="Proteomes" id="UP000031938">
    <property type="component" value="Unassembled WGS sequence"/>
</dbReference>
<dbReference type="GO" id="GO:0005886">
    <property type="term" value="C:plasma membrane"/>
    <property type="evidence" value="ECO:0007669"/>
    <property type="project" value="UniProtKB-SubCell"/>
</dbReference>
<accession>A0A0C2VPC0</accession>
<dbReference type="STRING" id="889306.KP78_22070"/>
<evidence type="ECO:0000256" key="5">
    <source>
        <dbReference type="ARBA" id="ARBA00023136"/>
    </source>
</evidence>
<feature type="compositionally biased region" description="Basic and acidic residues" evidence="6">
    <location>
        <begin position="323"/>
        <end position="402"/>
    </location>
</feature>
<evidence type="ECO:0000256" key="7">
    <source>
        <dbReference type="SAM" id="Phobius"/>
    </source>
</evidence>
<keyword evidence="3 7" id="KW-0812">Transmembrane</keyword>
<keyword evidence="4 7" id="KW-1133">Transmembrane helix</keyword>
<feature type="compositionally biased region" description="Low complexity" evidence="6">
    <location>
        <begin position="306"/>
        <end position="319"/>
    </location>
</feature>
<keyword evidence="2" id="KW-1003">Cell membrane</keyword>
<dbReference type="EMBL" id="JXRP01000017">
    <property type="protein sequence ID" value="KIL45858.1"/>
    <property type="molecule type" value="Genomic_DNA"/>
</dbReference>
<dbReference type="PROSITE" id="PS51849">
    <property type="entry name" value="RSGI_N"/>
    <property type="match status" value="1"/>
</dbReference>
<dbReference type="RefSeq" id="WP_041088639.1">
    <property type="nucleotide sequence ID" value="NZ_JXRP01000017.1"/>
</dbReference>
<protein>
    <recommendedName>
        <fullName evidence="8">RsgI N-terminal anti-sigma domain-containing protein</fullName>
    </recommendedName>
</protein>
<evidence type="ECO:0000256" key="4">
    <source>
        <dbReference type="ARBA" id="ARBA00022989"/>
    </source>
</evidence>
<sequence length="402" mass="46091">MTKGVIMQIEKRHLIVLTQDGHFLQAEKPSYSITVGEEIEVIPYKGKRFGLSGQFVHWPASFAVIAVLLLSFYLIYLSFNREPYAYLSVDINPSLMISVNSNGEAQHIEPLNEEAVILLSALGDWKGNSMESVMNEIMEISEEKGYLLNRVDSIIVSSVFTNQADSSFQSSFNSEIQQWKNDMIINHQLAAITLYEASLKDLEQANEHGMSVGKWMNHRASSTENHSSEVKIKEPYHEPTPRLDILPTPLQPEASSIKGQSAEPVPEASKEVQPAEEIQEPENTPNNQTNGAPVAIPGSTNEKSPQNQATQNQQTNQNQIEQGRNKPEDQGNETYDKNNENEEKWKESEEVKEEKRKEKEDRKEERNEDKEEKKEERKEDKRKEKEEKKEEKREYRDNKDDE</sequence>
<evidence type="ECO:0000256" key="6">
    <source>
        <dbReference type="SAM" id="MobiDB-lite"/>
    </source>
</evidence>
<evidence type="ECO:0000256" key="2">
    <source>
        <dbReference type="ARBA" id="ARBA00022475"/>
    </source>
</evidence>
<comment type="subcellular location">
    <subcellularLocation>
        <location evidence="1">Cell membrane</location>
        <topology evidence="1">Single-pass membrane protein</topology>
    </subcellularLocation>
</comment>
<name>A0A0C2VPC0_9BACL</name>
<dbReference type="OrthoDB" id="9800626at2"/>